<organism evidence="3 4">
    <name type="scientific">Nocardioides cavernaquae</name>
    <dbReference type="NCBI Taxonomy" id="2321396"/>
    <lineage>
        <taxon>Bacteria</taxon>
        <taxon>Bacillati</taxon>
        <taxon>Actinomycetota</taxon>
        <taxon>Actinomycetes</taxon>
        <taxon>Propionibacteriales</taxon>
        <taxon>Nocardioidaceae</taxon>
        <taxon>Nocardioides</taxon>
    </lineage>
</organism>
<accession>A0A3A5H9V9</accession>
<proteinExistence type="predicted"/>
<gene>
    <name evidence="3" type="ORF">D4739_00280</name>
</gene>
<comment type="caution">
    <text evidence="3">The sequence shown here is derived from an EMBL/GenBank/DDBJ whole genome shotgun (WGS) entry which is preliminary data.</text>
</comment>
<name>A0A3A5H9V9_9ACTN</name>
<dbReference type="AlphaFoldDB" id="A0A3A5H9V9"/>
<keyword evidence="1" id="KW-0472">Membrane</keyword>
<keyword evidence="1" id="KW-0812">Transmembrane</keyword>
<evidence type="ECO:0000259" key="2">
    <source>
        <dbReference type="Pfam" id="PF07811"/>
    </source>
</evidence>
<keyword evidence="4" id="KW-1185">Reference proteome</keyword>
<feature type="transmembrane region" description="Helical" evidence="1">
    <location>
        <begin position="12"/>
        <end position="38"/>
    </location>
</feature>
<dbReference type="Proteomes" id="UP000276542">
    <property type="component" value="Unassembled WGS sequence"/>
</dbReference>
<evidence type="ECO:0000313" key="3">
    <source>
        <dbReference type="EMBL" id="RJS44830.1"/>
    </source>
</evidence>
<dbReference type="RefSeq" id="WP_120058603.1">
    <property type="nucleotide sequence ID" value="NZ_QYRP01000002.1"/>
</dbReference>
<reference evidence="4" key="1">
    <citation type="submission" date="2018-09" db="EMBL/GenBank/DDBJ databases">
        <authorList>
            <person name="Zhu H."/>
        </authorList>
    </citation>
    <scope>NUCLEOTIDE SEQUENCE [LARGE SCALE GENOMIC DNA]</scope>
    <source>
        <strain evidence="4">K1W22B-1</strain>
    </source>
</reference>
<protein>
    <submittedName>
        <fullName evidence="3">Pilus assembly protein</fullName>
    </submittedName>
</protein>
<dbReference type="EMBL" id="QYRP01000002">
    <property type="protein sequence ID" value="RJS44830.1"/>
    <property type="molecule type" value="Genomic_DNA"/>
</dbReference>
<keyword evidence="1" id="KW-1133">Transmembrane helix</keyword>
<dbReference type="InterPro" id="IPR012495">
    <property type="entry name" value="TadE-like_dom"/>
</dbReference>
<sequence>MRVRDRNQRGAAAVEFALIAPLFFVLVFGTIQFGWYMWTAEYTNSAARETARRVVVGDCWADYAAFSSKQGSRVTATTVSPNPATLKVGDPIVVTVTADADLNIDFFGFGLPTTVTRTYDARMEVDAQALAVDDSCKA</sequence>
<evidence type="ECO:0000256" key="1">
    <source>
        <dbReference type="SAM" id="Phobius"/>
    </source>
</evidence>
<dbReference type="Pfam" id="PF07811">
    <property type="entry name" value="TadE"/>
    <property type="match status" value="1"/>
</dbReference>
<feature type="domain" description="TadE-like" evidence="2">
    <location>
        <begin position="10"/>
        <end position="52"/>
    </location>
</feature>
<dbReference type="OrthoDB" id="3783535at2"/>
<evidence type="ECO:0000313" key="4">
    <source>
        <dbReference type="Proteomes" id="UP000276542"/>
    </source>
</evidence>